<dbReference type="SUPFAM" id="SSF46785">
    <property type="entry name" value="Winged helix' DNA-binding domain"/>
    <property type="match status" value="1"/>
</dbReference>
<dbReference type="PANTHER" id="PTHR30154:SF34">
    <property type="entry name" value="TRANSCRIPTIONAL REGULATOR AZLB"/>
    <property type="match status" value="1"/>
</dbReference>
<evidence type="ECO:0000313" key="7">
    <source>
        <dbReference type="Proteomes" id="UP000371041"/>
    </source>
</evidence>
<dbReference type="SUPFAM" id="SSF54909">
    <property type="entry name" value="Dimeric alpha+beta barrel"/>
    <property type="match status" value="1"/>
</dbReference>
<dbReference type="PRINTS" id="PR00033">
    <property type="entry name" value="HTHASNC"/>
</dbReference>
<evidence type="ECO:0000256" key="3">
    <source>
        <dbReference type="ARBA" id="ARBA00023163"/>
    </source>
</evidence>
<protein>
    <submittedName>
        <fullName evidence="6">Winged helix-turn-helix transcriptional regulator</fullName>
    </submittedName>
</protein>
<evidence type="ECO:0000256" key="4">
    <source>
        <dbReference type="SAM" id="MobiDB-lite"/>
    </source>
</evidence>
<evidence type="ECO:0000256" key="2">
    <source>
        <dbReference type="ARBA" id="ARBA00023125"/>
    </source>
</evidence>
<keyword evidence="7" id="KW-1185">Reference proteome</keyword>
<dbReference type="InterPro" id="IPR036390">
    <property type="entry name" value="WH_DNA-bd_sf"/>
</dbReference>
<evidence type="ECO:0000313" key="6">
    <source>
        <dbReference type="EMBL" id="QGK70103.1"/>
    </source>
</evidence>
<dbReference type="KEGG" id="sace:GIY23_11715"/>
<keyword evidence="3" id="KW-0804">Transcription</keyword>
<dbReference type="GO" id="GO:0043565">
    <property type="term" value="F:sequence-specific DNA binding"/>
    <property type="evidence" value="ECO:0007669"/>
    <property type="project" value="InterPro"/>
</dbReference>
<sequence>MAIRSSGRGGSGQDRAGRPAPGRDELDNTIIEELTRDGRQSVRALAGRLNLSRSSVHARVERLVQDGVVAGFSARIDPAAAGLGTSAFVGLSIEQNAWREVSARLAAMRHVEHVTLISGEFDVLVLVRTEDNASLRDLVFHDIQSLPGVTASRTWLIFDEFDMTHPPLH</sequence>
<dbReference type="PANTHER" id="PTHR30154">
    <property type="entry name" value="LEUCINE-RESPONSIVE REGULATORY PROTEIN"/>
    <property type="match status" value="1"/>
</dbReference>
<reference evidence="7" key="1">
    <citation type="submission" date="2019-11" db="EMBL/GenBank/DDBJ databases">
        <title>The complete genome sequence of Saccharopolyspora sp. E2A.</title>
        <authorList>
            <person name="Zhang G."/>
        </authorList>
    </citation>
    <scope>NUCLEOTIDE SEQUENCE [LARGE SCALE GENOMIC DNA]</scope>
    <source>
        <strain evidence="7">E2A</strain>
    </source>
</reference>
<dbReference type="SMART" id="SM00344">
    <property type="entry name" value="HTH_ASNC"/>
    <property type="match status" value="1"/>
</dbReference>
<dbReference type="Pfam" id="PF01037">
    <property type="entry name" value="AsnC_trans_reg"/>
    <property type="match status" value="1"/>
</dbReference>
<dbReference type="PROSITE" id="PS50956">
    <property type="entry name" value="HTH_ASNC_2"/>
    <property type="match status" value="1"/>
</dbReference>
<keyword evidence="2" id="KW-0238">DNA-binding</keyword>
<dbReference type="InterPro" id="IPR019885">
    <property type="entry name" value="Tscrpt_reg_HTH_AsnC-type_CS"/>
</dbReference>
<dbReference type="RefSeq" id="WP_154076686.1">
    <property type="nucleotide sequence ID" value="NZ_CP045929.1"/>
</dbReference>
<dbReference type="Proteomes" id="UP000371041">
    <property type="component" value="Chromosome"/>
</dbReference>
<dbReference type="InterPro" id="IPR019888">
    <property type="entry name" value="Tscrpt_reg_AsnC-like"/>
</dbReference>
<keyword evidence="1" id="KW-0805">Transcription regulation</keyword>
<evidence type="ECO:0000256" key="1">
    <source>
        <dbReference type="ARBA" id="ARBA00023015"/>
    </source>
</evidence>
<evidence type="ECO:0000259" key="5">
    <source>
        <dbReference type="PROSITE" id="PS50956"/>
    </source>
</evidence>
<dbReference type="Gene3D" id="1.10.10.10">
    <property type="entry name" value="Winged helix-like DNA-binding domain superfamily/Winged helix DNA-binding domain"/>
    <property type="match status" value="1"/>
</dbReference>
<dbReference type="InterPro" id="IPR019887">
    <property type="entry name" value="Tscrpt_reg_AsnC/Lrp_C"/>
</dbReference>
<dbReference type="PROSITE" id="PS00519">
    <property type="entry name" value="HTH_ASNC_1"/>
    <property type="match status" value="1"/>
</dbReference>
<organism evidence="6 7">
    <name type="scientific">Allosaccharopolyspora coralli</name>
    <dbReference type="NCBI Taxonomy" id="2665642"/>
    <lineage>
        <taxon>Bacteria</taxon>
        <taxon>Bacillati</taxon>
        <taxon>Actinomycetota</taxon>
        <taxon>Actinomycetes</taxon>
        <taxon>Pseudonocardiales</taxon>
        <taxon>Pseudonocardiaceae</taxon>
        <taxon>Allosaccharopolyspora</taxon>
    </lineage>
</organism>
<gene>
    <name evidence="6" type="ORF">GIY23_11715</name>
</gene>
<name>A0A5Q3Q6Z8_9PSEU</name>
<feature type="region of interest" description="Disordered" evidence="4">
    <location>
        <begin position="1"/>
        <end position="25"/>
    </location>
</feature>
<accession>A0A5Q3Q6Z8</accession>
<dbReference type="Pfam" id="PF13412">
    <property type="entry name" value="HTH_24"/>
    <property type="match status" value="1"/>
</dbReference>
<dbReference type="AlphaFoldDB" id="A0A5Q3Q6Z8"/>
<dbReference type="Gene3D" id="3.30.70.920">
    <property type="match status" value="1"/>
</dbReference>
<dbReference type="InterPro" id="IPR036388">
    <property type="entry name" value="WH-like_DNA-bd_sf"/>
</dbReference>
<dbReference type="GO" id="GO:0005829">
    <property type="term" value="C:cytosol"/>
    <property type="evidence" value="ECO:0007669"/>
    <property type="project" value="TreeGrafter"/>
</dbReference>
<dbReference type="GO" id="GO:0043200">
    <property type="term" value="P:response to amino acid"/>
    <property type="evidence" value="ECO:0007669"/>
    <property type="project" value="TreeGrafter"/>
</dbReference>
<feature type="domain" description="HTH asnC-type" evidence="5">
    <location>
        <begin position="24"/>
        <end position="84"/>
    </location>
</feature>
<feature type="compositionally biased region" description="Basic and acidic residues" evidence="4">
    <location>
        <begin position="15"/>
        <end position="25"/>
    </location>
</feature>
<dbReference type="EMBL" id="CP045929">
    <property type="protein sequence ID" value="QGK70103.1"/>
    <property type="molecule type" value="Genomic_DNA"/>
</dbReference>
<dbReference type="InterPro" id="IPR011008">
    <property type="entry name" value="Dimeric_a/b-barrel"/>
</dbReference>
<dbReference type="InterPro" id="IPR000485">
    <property type="entry name" value="AsnC-type_HTH_dom"/>
</dbReference>
<proteinExistence type="predicted"/>